<sequence>MQDVALPEQPLYARIVVRAESIHIFDNFFERTNKVKLSINGKHAWARKYLSKGSPTMKIKPIQSPYEQTTYLELQTSKLDNLGIPEKLRRGYATSLFIVQPSSTICSIKYGREIGGLVGLLKLLPKPILLGTFEHNLKCKVLTRRGYLPNFSRQRLSRYGLNRDLSDSNSAD</sequence>
<dbReference type="OrthoDB" id="1882251at2759"/>
<proteinExistence type="predicted"/>
<protein>
    <submittedName>
        <fullName evidence="1">Uncharacterized protein</fullName>
    </submittedName>
</protein>
<dbReference type="EMBL" id="QJKJ01009841">
    <property type="protein sequence ID" value="RDX75434.1"/>
    <property type="molecule type" value="Genomic_DNA"/>
</dbReference>
<keyword evidence="2" id="KW-1185">Reference proteome</keyword>
<gene>
    <name evidence="1" type="ORF">CR513_44676</name>
</gene>
<accession>A0A371FAW7</accession>
<reference evidence="1" key="1">
    <citation type="submission" date="2018-05" db="EMBL/GenBank/DDBJ databases">
        <title>Draft genome of Mucuna pruriens seed.</title>
        <authorList>
            <person name="Nnadi N.E."/>
            <person name="Vos R."/>
            <person name="Hasami M.H."/>
            <person name="Devisetty U.K."/>
            <person name="Aguiy J.C."/>
        </authorList>
    </citation>
    <scope>NUCLEOTIDE SEQUENCE [LARGE SCALE GENOMIC DNA]</scope>
    <source>
        <strain evidence="1">JCA_2017</strain>
    </source>
</reference>
<dbReference type="AlphaFoldDB" id="A0A371FAW7"/>
<evidence type="ECO:0000313" key="2">
    <source>
        <dbReference type="Proteomes" id="UP000257109"/>
    </source>
</evidence>
<evidence type="ECO:0000313" key="1">
    <source>
        <dbReference type="EMBL" id="RDX75434.1"/>
    </source>
</evidence>
<organism evidence="1 2">
    <name type="scientific">Mucuna pruriens</name>
    <name type="common">Velvet bean</name>
    <name type="synonym">Dolichos pruriens</name>
    <dbReference type="NCBI Taxonomy" id="157652"/>
    <lineage>
        <taxon>Eukaryota</taxon>
        <taxon>Viridiplantae</taxon>
        <taxon>Streptophyta</taxon>
        <taxon>Embryophyta</taxon>
        <taxon>Tracheophyta</taxon>
        <taxon>Spermatophyta</taxon>
        <taxon>Magnoliopsida</taxon>
        <taxon>eudicotyledons</taxon>
        <taxon>Gunneridae</taxon>
        <taxon>Pentapetalae</taxon>
        <taxon>rosids</taxon>
        <taxon>fabids</taxon>
        <taxon>Fabales</taxon>
        <taxon>Fabaceae</taxon>
        <taxon>Papilionoideae</taxon>
        <taxon>50 kb inversion clade</taxon>
        <taxon>NPAAA clade</taxon>
        <taxon>indigoferoid/millettioid clade</taxon>
        <taxon>Phaseoleae</taxon>
        <taxon>Mucuna</taxon>
    </lineage>
</organism>
<comment type="caution">
    <text evidence="1">The sequence shown here is derived from an EMBL/GenBank/DDBJ whole genome shotgun (WGS) entry which is preliminary data.</text>
</comment>
<name>A0A371FAW7_MUCPR</name>
<feature type="non-terminal residue" evidence="1">
    <location>
        <position position="172"/>
    </location>
</feature>
<dbReference type="Proteomes" id="UP000257109">
    <property type="component" value="Unassembled WGS sequence"/>
</dbReference>